<accession>A0ABU1FVV7</accession>
<dbReference type="SUPFAM" id="SSF52540">
    <property type="entry name" value="P-loop containing nucleoside triphosphate hydrolases"/>
    <property type="match status" value="1"/>
</dbReference>
<gene>
    <name evidence="2" type="ORF">RH857_09215</name>
</gene>
<comment type="caution">
    <text evidence="2">The sequence shown here is derived from an EMBL/GenBank/DDBJ whole genome shotgun (WGS) entry which is preliminary data.</text>
</comment>
<protein>
    <recommendedName>
        <fullName evidence="4">CobQ/CobB/MinD/ParA nucleotide binding domain-containing protein</fullName>
    </recommendedName>
</protein>
<evidence type="ECO:0000313" key="2">
    <source>
        <dbReference type="EMBL" id="MDR5712308.1"/>
    </source>
</evidence>
<keyword evidence="3" id="KW-1185">Reference proteome</keyword>
<evidence type="ECO:0000313" key="3">
    <source>
        <dbReference type="Proteomes" id="UP001260872"/>
    </source>
</evidence>
<dbReference type="EMBL" id="JAVKGT010000022">
    <property type="protein sequence ID" value="MDR5712308.1"/>
    <property type="molecule type" value="Genomic_DNA"/>
</dbReference>
<evidence type="ECO:0000256" key="1">
    <source>
        <dbReference type="SAM" id="MobiDB-lite"/>
    </source>
</evidence>
<evidence type="ECO:0008006" key="4">
    <source>
        <dbReference type="Google" id="ProtNLM"/>
    </source>
</evidence>
<dbReference type="Proteomes" id="UP001260872">
    <property type="component" value="Unassembled WGS sequence"/>
</dbReference>
<name>A0ABU1FVV7_9MICC</name>
<dbReference type="RefSeq" id="WP_310537687.1">
    <property type="nucleotide sequence ID" value="NZ_BAAAOC010000085.1"/>
</dbReference>
<proteinExistence type="predicted"/>
<dbReference type="PANTHER" id="PTHR43384:SF11">
    <property type="entry name" value="SEPTUM SITE DETERMINING PROTEIN"/>
    <property type="match status" value="1"/>
</dbReference>
<reference evidence="3" key="1">
    <citation type="submission" date="2023-07" db="EMBL/GenBank/DDBJ databases">
        <title>Description of three actinobacteria isolated from air of manufacturing shop in a pharmaceutical factory.</title>
        <authorList>
            <person name="Zhang D.-F."/>
        </authorList>
    </citation>
    <scope>NUCLEOTIDE SEQUENCE [LARGE SCALE GENOMIC DNA]</scope>
    <source>
        <strain evidence="3">CCTCC AB 207010</strain>
    </source>
</reference>
<dbReference type="Gene3D" id="3.40.50.300">
    <property type="entry name" value="P-loop containing nucleotide triphosphate hydrolases"/>
    <property type="match status" value="1"/>
</dbReference>
<dbReference type="InterPro" id="IPR027417">
    <property type="entry name" value="P-loop_NTPase"/>
</dbReference>
<sequence>MFSPPHTGLRRRPLVSPAELGSAAGASGRNDAGAMSPSWSENRAYLNAETAEPAVLLVSEDSAVVEDLALLTAVVGARLEHHRTWSEARRRRTADQHDPAPRGGCAAVICTPEALPLPDAPVVEPGREVLLVGRETALLWQAAATSAQLRPVPLPEGEAWLGEHLSTVVLARGSGRIVAVAGSCGGIGATTISYLLGAEAAARGLRVLLMDGTSGTGSGVQSLLAEARAAHEAEGGVLDWRQLSSTEGEISPAHLYEAVPCVDGIHLLCPDASSQTEEFDSSASALPVALPEPALTARALEAGRRAFDVVVLDVGVRAEALPPLKDLLDHLLLVTRASARGAESARQVARRCPGLPQSLVVNRRWAPGHSAAETATAAGLQLAADLPEQRWLARDDELRSAYELLRSHRGERLIAGLLMEAGVSAGA</sequence>
<feature type="region of interest" description="Disordered" evidence="1">
    <location>
        <begin position="1"/>
        <end position="37"/>
    </location>
</feature>
<dbReference type="PANTHER" id="PTHR43384">
    <property type="entry name" value="SEPTUM SITE-DETERMINING PROTEIN MIND HOMOLOG, CHLOROPLASTIC-RELATED"/>
    <property type="match status" value="1"/>
</dbReference>
<dbReference type="InterPro" id="IPR050625">
    <property type="entry name" value="ParA/MinD_ATPase"/>
</dbReference>
<organism evidence="2 3">
    <name type="scientific">Nesterenkonia flava</name>
    <dbReference type="NCBI Taxonomy" id="469799"/>
    <lineage>
        <taxon>Bacteria</taxon>
        <taxon>Bacillati</taxon>
        <taxon>Actinomycetota</taxon>
        <taxon>Actinomycetes</taxon>
        <taxon>Micrococcales</taxon>
        <taxon>Micrococcaceae</taxon>
        <taxon>Nesterenkonia</taxon>
    </lineage>
</organism>